<organism evidence="1 2">
    <name type="scientific">Laceyella putida</name>
    <dbReference type="NCBI Taxonomy" id="110101"/>
    <lineage>
        <taxon>Bacteria</taxon>
        <taxon>Bacillati</taxon>
        <taxon>Bacillota</taxon>
        <taxon>Bacilli</taxon>
        <taxon>Bacillales</taxon>
        <taxon>Thermoactinomycetaceae</taxon>
        <taxon>Laceyella</taxon>
    </lineage>
</organism>
<evidence type="ECO:0000313" key="1">
    <source>
        <dbReference type="EMBL" id="MFC7441985.1"/>
    </source>
</evidence>
<comment type="caution">
    <text evidence="1">The sequence shown here is derived from an EMBL/GenBank/DDBJ whole genome shotgun (WGS) entry which is preliminary data.</text>
</comment>
<sequence>MKQELSALVSRLTKISPLPEDDSLLTPELIDEYDALVEKIVSFRDPAVIPIILDTMVPYDPYKIYWAAMIAMENAFVIDGMVPGLLKAIRSDWIGSRVWGAYMLGRMRNPRNIPHLLPMLEDEETLVRAKAAMAMGMSVAELEPGEEPGLKGKAYLALKKLERTDLSREVQSSIALALESFG</sequence>
<dbReference type="InterPro" id="IPR011989">
    <property type="entry name" value="ARM-like"/>
</dbReference>
<name>A0ABW2RLN0_9BACL</name>
<protein>
    <submittedName>
        <fullName evidence="1">HEAT repeat domain-containing protein</fullName>
    </submittedName>
</protein>
<reference evidence="2" key="1">
    <citation type="journal article" date="2019" name="Int. J. Syst. Evol. Microbiol.">
        <title>The Global Catalogue of Microorganisms (GCM) 10K type strain sequencing project: providing services to taxonomists for standard genome sequencing and annotation.</title>
        <authorList>
            <consortium name="The Broad Institute Genomics Platform"/>
            <consortium name="The Broad Institute Genome Sequencing Center for Infectious Disease"/>
            <person name="Wu L."/>
            <person name="Ma J."/>
        </authorList>
    </citation>
    <scope>NUCLEOTIDE SEQUENCE [LARGE SCALE GENOMIC DNA]</scope>
    <source>
        <strain evidence="2">CGMCC 1.12942</strain>
    </source>
</reference>
<dbReference type="SUPFAM" id="SSF48371">
    <property type="entry name" value="ARM repeat"/>
    <property type="match status" value="1"/>
</dbReference>
<dbReference type="RefSeq" id="WP_379865562.1">
    <property type="nucleotide sequence ID" value="NZ_JBHTBW010000044.1"/>
</dbReference>
<dbReference type="InterPro" id="IPR016024">
    <property type="entry name" value="ARM-type_fold"/>
</dbReference>
<accession>A0ABW2RLN0</accession>
<dbReference type="Proteomes" id="UP001596500">
    <property type="component" value="Unassembled WGS sequence"/>
</dbReference>
<proteinExistence type="predicted"/>
<keyword evidence="2" id="KW-1185">Reference proteome</keyword>
<gene>
    <name evidence="1" type="ORF">ACFQNG_12870</name>
</gene>
<evidence type="ECO:0000313" key="2">
    <source>
        <dbReference type="Proteomes" id="UP001596500"/>
    </source>
</evidence>
<dbReference type="Gene3D" id="1.25.10.10">
    <property type="entry name" value="Leucine-rich Repeat Variant"/>
    <property type="match status" value="1"/>
</dbReference>
<dbReference type="EMBL" id="JBHTBW010000044">
    <property type="protein sequence ID" value="MFC7441985.1"/>
    <property type="molecule type" value="Genomic_DNA"/>
</dbReference>